<dbReference type="InterPro" id="IPR036390">
    <property type="entry name" value="WH_DNA-bd_sf"/>
</dbReference>
<dbReference type="CDD" id="cd02440">
    <property type="entry name" value="AdoMet_MTases"/>
    <property type="match status" value="1"/>
</dbReference>
<protein>
    <submittedName>
        <fullName evidence="1">Class I SAM-dependent methyltransferase</fullName>
        <ecNumber evidence="1">2.1.1.222</ecNumber>
        <ecNumber evidence="1">2.1.1.64</ecNumber>
    </submittedName>
</protein>
<keyword evidence="1" id="KW-0808">Transferase</keyword>
<dbReference type="AlphaFoldDB" id="A0ABD5Z6G5"/>
<dbReference type="Pfam" id="PF13489">
    <property type="entry name" value="Methyltransf_23"/>
    <property type="match status" value="1"/>
</dbReference>
<evidence type="ECO:0000313" key="1">
    <source>
        <dbReference type="EMBL" id="MFC7200760.1"/>
    </source>
</evidence>
<sequence length="316" mass="34388">MPDRDYRTLLLLRAARETGVIDALVTSANTVDEVVAETDVTERAARITVDALVEAGFLEDLEEGLEPTNKMLGFITKTDVRSIGSMPHELDRLERWLALPETMQSGVVPEKPPNWTRNRLGSMAAMDDATVRAFVTAAVHEHADADRVLDVRGGPGSYAREFARRGYEVTLVDEPAVIDVDEPLLQHEDIDLVPIDSATDLAVADDGEREELAADYDIVFCARVARGLSPAENRTLLESAREVLAPGGTVVFIDTLREQAEDAALVGAEMLAQTDAGDAYDEAAFGEWFGDAGFERIRTAEVPGTDHQLVAGDKPE</sequence>
<dbReference type="Gene3D" id="1.10.10.10">
    <property type="entry name" value="Winged helix-like DNA-binding domain superfamily/Winged helix DNA-binding domain"/>
    <property type="match status" value="1"/>
</dbReference>
<name>A0ABD5Z6G5_9EURY</name>
<gene>
    <name evidence="1" type="ORF">ACFQJ9_15305</name>
</gene>
<organism evidence="1 2">
    <name type="scientific">Halospeciosus flavus</name>
    <dbReference type="NCBI Taxonomy" id="3032283"/>
    <lineage>
        <taxon>Archaea</taxon>
        <taxon>Methanobacteriati</taxon>
        <taxon>Methanobacteriota</taxon>
        <taxon>Stenosarchaea group</taxon>
        <taxon>Halobacteria</taxon>
        <taxon>Halobacteriales</taxon>
        <taxon>Halobacteriaceae</taxon>
        <taxon>Halospeciosus</taxon>
    </lineage>
</organism>
<dbReference type="RefSeq" id="WP_279527525.1">
    <property type="nucleotide sequence ID" value="NZ_CP122312.1"/>
</dbReference>
<dbReference type="SUPFAM" id="SSF53335">
    <property type="entry name" value="S-adenosyl-L-methionine-dependent methyltransferases"/>
    <property type="match status" value="1"/>
</dbReference>
<evidence type="ECO:0000313" key="2">
    <source>
        <dbReference type="Proteomes" id="UP001596447"/>
    </source>
</evidence>
<dbReference type="InterPro" id="IPR036388">
    <property type="entry name" value="WH-like_DNA-bd_sf"/>
</dbReference>
<dbReference type="Gene3D" id="3.40.50.150">
    <property type="entry name" value="Vaccinia Virus protein VP39"/>
    <property type="match status" value="1"/>
</dbReference>
<dbReference type="SUPFAM" id="SSF46785">
    <property type="entry name" value="Winged helix' DNA-binding domain"/>
    <property type="match status" value="1"/>
</dbReference>
<keyword evidence="1" id="KW-0489">Methyltransferase</keyword>
<dbReference type="Proteomes" id="UP001596447">
    <property type="component" value="Unassembled WGS sequence"/>
</dbReference>
<dbReference type="GO" id="GO:0061542">
    <property type="term" value="F:3-demethylubiquinol 3-O-methyltransferase activity"/>
    <property type="evidence" value="ECO:0007669"/>
    <property type="project" value="UniProtKB-EC"/>
</dbReference>
<dbReference type="InterPro" id="IPR029063">
    <property type="entry name" value="SAM-dependent_MTases_sf"/>
</dbReference>
<accession>A0ABD5Z6G5</accession>
<dbReference type="GO" id="GO:0102208">
    <property type="term" value="F:2-polyprenyl-6-hydroxyphenol methylase activity"/>
    <property type="evidence" value="ECO:0007669"/>
    <property type="project" value="UniProtKB-EC"/>
</dbReference>
<dbReference type="EC" id="2.1.1.222" evidence="1"/>
<proteinExistence type="predicted"/>
<dbReference type="EMBL" id="JBHTAR010000011">
    <property type="protein sequence ID" value="MFC7200760.1"/>
    <property type="molecule type" value="Genomic_DNA"/>
</dbReference>
<comment type="caution">
    <text evidence="1">The sequence shown here is derived from an EMBL/GenBank/DDBJ whole genome shotgun (WGS) entry which is preliminary data.</text>
</comment>
<reference evidence="1 2" key="1">
    <citation type="journal article" date="2019" name="Int. J. Syst. Evol. Microbiol.">
        <title>The Global Catalogue of Microorganisms (GCM) 10K type strain sequencing project: providing services to taxonomists for standard genome sequencing and annotation.</title>
        <authorList>
            <consortium name="The Broad Institute Genomics Platform"/>
            <consortium name="The Broad Institute Genome Sequencing Center for Infectious Disease"/>
            <person name="Wu L."/>
            <person name="Ma J."/>
        </authorList>
    </citation>
    <scope>NUCLEOTIDE SEQUENCE [LARGE SCALE GENOMIC DNA]</scope>
    <source>
        <strain evidence="1 2">XZGYJ-43</strain>
    </source>
</reference>
<dbReference type="EC" id="2.1.1.64" evidence="1"/>
<keyword evidence="2" id="KW-1185">Reference proteome</keyword>
<dbReference type="GO" id="GO:0032259">
    <property type="term" value="P:methylation"/>
    <property type="evidence" value="ECO:0007669"/>
    <property type="project" value="UniProtKB-KW"/>
</dbReference>